<evidence type="ECO:0000313" key="1">
    <source>
        <dbReference type="EMBL" id="EPB93057.1"/>
    </source>
</evidence>
<feature type="non-terminal residue" evidence="1">
    <location>
        <position position="73"/>
    </location>
</feature>
<dbReference type="EMBL" id="KE123896">
    <property type="protein sequence ID" value="EPB93057.1"/>
    <property type="molecule type" value="Genomic_DNA"/>
</dbReference>
<sequence>NCIFIDESAFDINMKSLTARSITGTPAIVITPSARAVSHTILGTISVIGVVDMKIRIPLTPKRIKVVGARKRK</sequence>
<gene>
    <name evidence="1" type="ORF">HMPREF1544_00131</name>
</gene>
<accession>S2JX58</accession>
<dbReference type="OrthoDB" id="2288291at2759"/>
<name>S2JX58_MUCC1</name>
<evidence type="ECO:0000313" key="2">
    <source>
        <dbReference type="Proteomes" id="UP000014254"/>
    </source>
</evidence>
<reference evidence="2" key="1">
    <citation type="submission" date="2013-05" db="EMBL/GenBank/DDBJ databases">
        <title>The Genome sequence of Mucor circinelloides f. circinelloides 1006PhL.</title>
        <authorList>
            <consortium name="The Broad Institute Genomics Platform"/>
            <person name="Cuomo C."/>
            <person name="Earl A."/>
            <person name="Findley K."/>
            <person name="Lee S.C."/>
            <person name="Walker B."/>
            <person name="Young S."/>
            <person name="Zeng Q."/>
            <person name="Gargeya S."/>
            <person name="Fitzgerald M."/>
            <person name="Haas B."/>
            <person name="Abouelleil A."/>
            <person name="Allen A.W."/>
            <person name="Alvarado L."/>
            <person name="Arachchi H.M."/>
            <person name="Berlin A.M."/>
            <person name="Chapman S.B."/>
            <person name="Gainer-Dewar J."/>
            <person name="Goldberg J."/>
            <person name="Griggs A."/>
            <person name="Gujja S."/>
            <person name="Hansen M."/>
            <person name="Howarth C."/>
            <person name="Imamovic A."/>
            <person name="Ireland A."/>
            <person name="Larimer J."/>
            <person name="McCowan C."/>
            <person name="Murphy C."/>
            <person name="Pearson M."/>
            <person name="Poon T.W."/>
            <person name="Priest M."/>
            <person name="Roberts A."/>
            <person name="Saif S."/>
            <person name="Shea T."/>
            <person name="Sisk P."/>
            <person name="Sykes S."/>
            <person name="Wortman J."/>
            <person name="Nusbaum C."/>
            <person name="Birren B."/>
        </authorList>
    </citation>
    <scope>NUCLEOTIDE SEQUENCE [LARGE SCALE GENOMIC DNA]</scope>
    <source>
        <strain evidence="2">1006PhL</strain>
    </source>
</reference>
<dbReference type="Proteomes" id="UP000014254">
    <property type="component" value="Unassembled WGS sequence"/>
</dbReference>
<evidence type="ECO:0008006" key="3">
    <source>
        <dbReference type="Google" id="ProtNLM"/>
    </source>
</evidence>
<dbReference type="AlphaFoldDB" id="S2JX58"/>
<protein>
    <recommendedName>
        <fullName evidence="3">DDE-1 domain-containing protein</fullName>
    </recommendedName>
</protein>
<dbReference type="OMA" id="MDACERV"/>
<dbReference type="VEuPathDB" id="FungiDB:HMPREF1544_00131"/>
<dbReference type="InParanoid" id="S2JX58"/>
<feature type="non-terminal residue" evidence="1">
    <location>
        <position position="1"/>
    </location>
</feature>
<keyword evidence="2" id="KW-1185">Reference proteome</keyword>
<dbReference type="STRING" id="1220926.S2JX58"/>
<organism evidence="1 2">
    <name type="scientific">Mucor circinelloides f. circinelloides (strain 1006PhL)</name>
    <name type="common">Mucormycosis agent</name>
    <name type="synonym">Calyptromyces circinelloides</name>
    <dbReference type="NCBI Taxonomy" id="1220926"/>
    <lineage>
        <taxon>Eukaryota</taxon>
        <taxon>Fungi</taxon>
        <taxon>Fungi incertae sedis</taxon>
        <taxon>Mucoromycota</taxon>
        <taxon>Mucoromycotina</taxon>
        <taxon>Mucoromycetes</taxon>
        <taxon>Mucorales</taxon>
        <taxon>Mucorineae</taxon>
        <taxon>Mucoraceae</taxon>
        <taxon>Mucor</taxon>
    </lineage>
</organism>
<proteinExistence type="predicted"/>